<dbReference type="AlphaFoldDB" id="A0A3N4IXV7"/>
<gene>
    <name evidence="1" type="ORF">L873DRAFT_355200</name>
</gene>
<proteinExistence type="predicted"/>
<name>A0A3N4IXV7_9PEZI</name>
<protein>
    <submittedName>
        <fullName evidence="1">Uncharacterized protein</fullName>
    </submittedName>
</protein>
<evidence type="ECO:0000313" key="1">
    <source>
        <dbReference type="EMBL" id="RPA91022.1"/>
    </source>
</evidence>
<organism evidence="1 2">
    <name type="scientific">Choiromyces venosus 120613-1</name>
    <dbReference type="NCBI Taxonomy" id="1336337"/>
    <lineage>
        <taxon>Eukaryota</taxon>
        <taxon>Fungi</taxon>
        <taxon>Dikarya</taxon>
        <taxon>Ascomycota</taxon>
        <taxon>Pezizomycotina</taxon>
        <taxon>Pezizomycetes</taxon>
        <taxon>Pezizales</taxon>
        <taxon>Tuberaceae</taxon>
        <taxon>Choiromyces</taxon>
    </lineage>
</organism>
<dbReference type="EMBL" id="ML120507">
    <property type="protein sequence ID" value="RPA91022.1"/>
    <property type="molecule type" value="Genomic_DNA"/>
</dbReference>
<keyword evidence="2" id="KW-1185">Reference proteome</keyword>
<reference evidence="1 2" key="1">
    <citation type="journal article" date="2018" name="Nat. Ecol. Evol.">
        <title>Pezizomycetes genomes reveal the molecular basis of ectomycorrhizal truffle lifestyle.</title>
        <authorList>
            <person name="Murat C."/>
            <person name="Payen T."/>
            <person name="Noel B."/>
            <person name="Kuo A."/>
            <person name="Morin E."/>
            <person name="Chen J."/>
            <person name="Kohler A."/>
            <person name="Krizsan K."/>
            <person name="Balestrini R."/>
            <person name="Da Silva C."/>
            <person name="Montanini B."/>
            <person name="Hainaut M."/>
            <person name="Levati E."/>
            <person name="Barry K.W."/>
            <person name="Belfiori B."/>
            <person name="Cichocki N."/>
            <person name="Clum A."/>
            <person name="Dockter R.B."/>
            <person name="Fauchery L."/>
            <person name="Guy J."/>
            <person name="Iotti M."/>
            <person name="Le Tacon F."/>
            <person name="Lindquist E.A."/>
            <person name="Lipzen A."/>
            <person name="Malagnac F."/>
            <person name="Mello A."/>
            <person name="Molinier V."/>
            <person name="Miyauchi S."/>
            <person name="Poulain J."/>
            <person name="Riccioni C."/>
            <person name="Rubini A."/>
            <person name="Sitrit Y."/>
            <person name="Splivallo R."/>
            <person name="Traeger S."/>
            <person name="Wang M."/>
            <person name="Zifcakova L."/>
            <person name="Wipf D."/>
            <person name="Zambonelli A."/>
            <person name="Paolocci F."/>
            <person name="Nowrousian M."/>
            <person name="Ottonello S."/>
            <person name="Baldrian P."/>
            <person name="Spatafora J.W."/>
            <person name="Henrissat B."/>
            <person name="Nagy L.G."/>
            <person name="Aury J.M."/>
            <person name="Wincker P."/>
            <person name="Grigoriev I.V."/>
            <person name="Bonfante P."/>
            <person name="Martin F.M."/>
        </authorList>
    </citation>
    <scope>NUCLEOTIDE SEQUENCE [LARGE SCALE GENOMIC DNA]</scope>
    <source>
        <strain evidence="1 2">120613-1</strain>
    </source>
</reference>
<dbReference type="Proteomes" id="UP000276215">
    <property type="component" value="Unassembled WGS sequence"/>
</dbReference>
<evidence type="ECO:0000313" key="2">
    <source>
        <dbReference type="Proteomes" id="UP000276215"/>
    </source>
</evidence>
<sequence length="158" mass="18468">MRVKDFVSFPQSARGTLPSYSNYSVHYIFLRYISVHYIDREWAHGLSVCYISVRYTTDHYPTSRTLIISPQFLGYAPALRIPETKDRILPGAWPRSLAYRYLSAYRKIRYNENLVKSKASTAYHFSLISTKLFIFRCAVFFRMPSCTLVAECLHPPLH</sequence>
<accession>A0A3N4IXV7</accession>